<dbReference type="AlphaFoldDB" id="A0A419SM58"/>
<dbReference type="GO" id="GO:0005737">
    <property type="term" value="C:cytoplasm"/>
    <property type="evidence" value="ECO:0007669"/>
    <property type="project" value="TreeGrafter"/>
</dbReference>
<evidence type="ECO:0000313" key="7">
    <source>
        <dbReference type="Proteomes" id="UP000284219"/>
    </source>
</evidence>
<dbReference type="InterPro" id="IPR036188">
    <property type="entry name" value="FAD/NAD-bd_sf"/>
</dbReference>
<comment type="cofactor">
    <cofactor evidence="1">
        <name>FAD</name>
        <dbReference type="ChEBI" id="CHEBI:57692"/>
    </cofactor>
</comment>
<dbReference type="InterPro" id="IPR006076">
    <property type="entry name" value="FAD-dep_OxRdtase"/>
</dbReference>
<dbReference type="Gene3D" id="3.30.9.10">
    <property type="entry name" value="D-Amino Acid Oxidase, subunit A, domain 2"/>
    <property type="match status" value="1"/>
</dbReference>
<evidence type="ECO:0000256" key="1">
    <source>
        <dbReference type="ARBA" id="ARBA00001974"/>
    </source>
</evidence>
<evidence type="ECO:0000259" key="5">
    <source>
        <dbReference type="Pfam" id="PF01266"/>
    </source>
</evidence>
<keyword evidence="7" id="KW-1185">Reference proteome</keyword>
<dbReference type="PANTHER" id="PTHR13847:SF286">
    <property type="entry name" value="D-AMINO ACID DEHYDROGENASE"/>
    <property type="match status" value="1"/>
</dbReference>
<evidence type="ECO:0000256" key="4">
    <source>
        <dbReference type="ARBA" id="ARBA00023002"/>
    </source>
</evidence>
<protein>
    <submittedName>
        <fullName evidence="6">Oxidoreductase</fullName>
    </submittedName>
</protein>
<proteinExistence type="inferred from homology"/>
<name>A0A419SM58_9BACL</name>
<keyword evidence="3" id="KW-0285">Flavoprotein</keyword>
<dbReference type="Gene3D" id="3.50.50.60">
    <property type="entry name" value="FAD/NAD(P)-binding domain"/>
    <property type="match status" value="1"/>
</dbReference>
<evidence type="ECO:0000256" key="2">
    <source>
        <dbReference type="ARBA" id="ARBA00009410"/>
    </source>
</evidence>
<dbReference type="RefSeq" id="WP_120188971.1">
    <property type="nucleotide sequence ID" value="NZ_MCHY01000007.1"/>
</dbReference>
<dbReference type="PANTHER" id="PTHR13847">
    <property type="entry name" value="SARCOSINE DEHYDROGENASE-RELATED"/>
    <property type="match status" value="1"/>
</dbReference>
<sequence length="380" mass="40933">MNKTIVIGAGILGASTAYHLSKLGAGQVIIVDRQDEGQATDAAAGIICPWISQRRNQAWYELAKNGAKYYPHLIAELEQVGQGETGYASVGALRLHTEREKIIQIEQRALTRKESAPEMGSLTVLNPAETSQLFPILDHGYHSLQVSGAARIDGRALREALLHAAKQNGASFIKGDAHLRWDHLTGGSGKKRIIGVKVNGHSIDASQVIVCAGAWARSIFQPLGIDLRVQFQKAQIVHLHLPNYQTKRWPVIMPPGNQYLLSFKGGRVVVGTTYEETTDHSDTRATAGGIHEILTKAIEIAPGLMSSAYLETRVGFRPYTPGFLPIIGSIPGWDGVLLANGLGASGLTVGPYLGFELAKLALGLNIDIDLKLYDIKGALG</sequence>
<dbReference type="Pfam" id="PF01266">
    <property type="entry name" value="DAO"/>
    <property type="match status" value="1"/>
</dbReference>
<comment type="caution">
    <text evidence="6">The sequence shown here is derived from an EMBL/GenBank/DDBJ whole genome shotgun (WGS) entry which is preliminary data.</text>
</comment>
<dbReference type="GO" id="GO:0016491">
    <property type="term" value="F:oxidoreductase activity"/>
    <property type="evidence" value="ECO:0007669"/>
    <property type="project" value="UniProtKB-KW"/>
</dbReference>
<dbReference type="SUPFAM" id="SSF54373">
    <property type="entry name" value="FAD-linked reductases, C-terminal domain"/>
    <property type="match status" value="1"/>
</dbReference>
<reference evidence="6 7" key="1">
    <citation type="submission" date="2016-08" db="EMBL/GenBank/DDBJ databases">
        <title>Novel Firmicute Genomes.</title>
        <authorList>
            <person name="Poppleton D.I."/>
            <person name="Gribaldo S."/>
        </authorList>
    </citation>
    <scope>NUCLEOTIDE SEQUENCE [LARGE SCALE GENOMIC DNA]</scope>
    <source>
        <strain evidence="6 7">RAOx-1</strain>
    </source>
</reference>
<dbReference type="EMBL" id="MCHY01000007">
    <property type="protein sequence ID" value="RKD25149.1"/>
    <property type="molecule type" value="Genomic_DNA"/>
</dbReference>
<keyword evidence="4" id="KW-0560">Oxidoreductase</keyword>
<evidence type="ECO:0000313" key="6">
    <source>
        <dbReference type="EMBL" id="RKD25149.1"/>
    </source>
</evidence>
<feature type="domain" description="FAD dependent oxidoreductase" evidence="5">
    <location>
        <begin position="4"/>
        <end position="360"/>
    </location>
</feature>
<dbReference type="OrthoDB" id="9805337at2"/>
<dbReference type="SUPFAM" id="SSF51905">
    <property type="entry name" value="FAD/NAD(P)-binding domain"/>
    <property type="match status" value="1"/>
</dbReference>
<comment type="similarity">
    <text evidence="2">Belongs to the DadA oxidoreductase family.</text>
</comment>
<accession>A0A419SM58</accession>
<gene>
    <name evidence="6" type="ORF">BEP19_04005</name>
</gene>
<organism evidence="6 7">
    <name type="scientific">Ammoniphilus oxalaticus</name>
    <dbReference type="NCBI Taxonomy" id="66863"/>
    <lineage>
        <taxon>Bacteria</taxon>
        <taxon>Bacillati</taxon>
        <taxon>Bacillota</taxon>
        <taxon>Bacilli</taxon>
        <taxon>Bacillales</taxon>
        <taxon>Paenibacillaceae</taxon>
        <taxon>Aneurinibacillus group</taxon>
        <taxon>Ammoniphilus</taxon>
    </lineage>
</organism>
<dbReference type="Proteomes" id="UP000284219">
    <property type="component" value="Unassembled WGS sequence"/>
</dbReference>
<evidence type="ECO:0000256" key="3">
    <source>
        <dbReference type="ARBA" id="ARBA00022630"/>
    </source>
</evidence>